<gene>
    <name evidence="9" type="ORF">HBJ55_10725</name>
</gene>
<accession>A0ABX0PRB7</accession>
<protein>
    <recommendedName>
        <fullName evidence="2">Single-stranded-DNA-specific exonuclease RecJ</fullName>
    </recommendedName>
</protein>
<dbReference type="Proteomes" id="UP001318321">
    <property type="component" value="Unassembled WGS sequence"/>
</dbReference>
<evidence type="ECO:0000313" key="10">
    <source>
        <dbReference type="Proteomes" id="UP001318321"/>
    </source>
</evidence>
<comment type="similarity">
    <text evidence="1">Belongs to the RecJ family.</text>
</comment>
<evidence type="ECO:0000256" key="4">
    <source>
        <dbReference type="ARBA" id="ARBA00022801"/>
    </source>
</evidence>
<keyword evidence="3" id="KW-0540">Nuclease</keyword>
<dbReference type="InterPro" id="IPR051673">
    <property type="entry name" value="SSDNA_exonuclease_RecJ"/>
</dbReference>
<keyword evidence="10" id="KW-1185">Reference proteome</keyword>
<dbReference type="EMBL" id="JAAQTO010000028">
    <property type="protein sequence ID" value="NIC05901.1"/>
    <property type="molecule type" value="Genomic_DNA"/>
</dbReference>
<name>A0ABX0PRB7_9GAMM</name>
<evidence type="ECO:0000259" key="7">
    <source>
        <dbReference type="Pfam" id="PF02272"/>
    </source>
</evidence>
<dbReference type="PANTHER" id="PTHR30255">
    <property type="entry name" value="SINGLE-STRANDED-DNA-SPECIFIC EXONUCLEASE RECJ"/>
    <property type="match status" value="1"/>
</dbReference>
<keyword evidence="5" id="KW-0269">Exonuclease</keyword>
<dbReference type="Pfam" id="PF01368">
    <property type="entry name" value="DHH"/>
    <property type="match status" value="1"/>
</dbReference>
<dbReference type="Gene3D" id="3.10.310.30">
    <property type="match status" value="1"/>
</dbReference>
<dbReference type="InterPro" id="IPR003156">
    <property type="entry name" value="DHHA1_dom"/>
</dbReference>
<evidence type="ECO:0000313" key="9">
    <source>
        <dbReference type="EMBL" id="NIC05901.1"/>
    </source>
</evidence>
<dbReference type="Gene3D" id="3.90.1640.30">
    <property type="match status" value="1"/>
</dbReference>
<evidence type="ECO:0000259" key="8">
    <source>
        <dbReference type="Pfam" id="PF17768"/>
    </source>
</evidence>
<comment type="caution">
    <text evidence="9">The sequence shown here is derived from an EMBL/GenBank/DDBJ whole genome shotgun (WGS) entry which is preliminary data.</text>
</comment>
<dbReference type="Pfam" id="PF02272">
    <property type="entry name" value="DHHA1"/>
    <property type="match status" value="1"/>
</dbReference>
<proteinExistence type="inferred from homology"/>
<reference evidence="9 10" key="1">
    <citation type="submission" date="2020-03" db="EMBL/GenBank/DDBJ databases">
        <title>Identification of Halomonas strains.</title>
        <authorList>
            <person name="Xiao Z."/>
            <person name="Dong F."/>
            <person name="Wang Z."/>
            <person name="Zhao J.-Y."/>
        </authorList>
    </citation>
    <scope>NUCLEOTIDE SEQUENCE [LARGE SCALE GENOMIC DNA]</scope>
    <source>
        <strain evidence="9 10">DX6</strain>
    </source>
</reference>
<evidence type="ECO:0000256" key="2">
    <source>
        <dbReference type="ARBA" id="ARBA00019841"/>
    </source>
</evidence>
<feature type="domain" description="DDH" evidence="6">
    <location>
        <begin position="91"/>
        <end position="231"/>
    </location>
</feature>
<dbReference type="Pfam" id="PF17768">
    <property type="entry name" value="RecJ_OB"/>
    <property type="match status" value="1"/>
</dbReference>
<evidence type="ECO:0000256" key="1">
    <source>
        <dbReference type="ARBA" id="ARBA00005915"/>
    </source>
</evidence>
<dbReference type="InterPro" id="IPR041122">
    <property type="entry name" value="RecJ_OB"/>
</dbReference>
<dbReference type="PANTHER" id="PTHR30255:SF2">
    <property type="entry name" value="SINGLE-STRANDED-DNA-SPECIFIC EXONUCLEASE RECJ"/>
    <property type="match status" value="1"/>
</dbReference>
<evidence type="ECO:0000256" key="3">
    <source>
        <dbReference type="ARBA" id="ARBA00022722"/>
    </source>
</evidence>
<keyword evidence="4" id="KW-0378">Hydrolase</keyword>
<sequence>MDVTAPPDLHARLKPRLLLRPRNEALYARALAEGLTELQARVLAGRLAGYEGELAPLTQPSLRYLEHPERLADGRRAAERIAQAVVDGEHIGILTDYDVDGITSHVVIRRTLVELFGVPESRLHSLIGHRIHDGYGISLPLVERTLKLTPRPSLVITADCGSSDEPRIARLKAAGIDVVVSDHHALPIEGPPASAYATVNPTRDDCGYPDRTIAGCMVAWLTMSLARSVLVEWGALPEATPKLSAWLSYVALGTVADCVSLGASPANRAVVSHGLALINRMEAACWRSMAARLGEDSVPFSAETLAFQMGPRINARSRLDDPYAALHFMLAADDATAIRHLQTLDDDNQSRKAIEAEMVEEARALALPQLESDQPALVVFLDSGHPGVQGIVASRLVQAYGRPALVLTPAAAPGMLTGSGRSIEALHLREALQRTFDLAPEALPRFGGHRGAAGVGVPVDQLETFRAAFLQAVGEQLNGVELFPHVLTDGTLSPEQFQLATLGELEALGPYGREFDAPLFEGEFLVESMRSVGADGTHLSMLLSTGPTSLKAIWFRALTPGELPAFALGDRLRCAYRLNRNRWRGQESLQLMVEYAEPIGR</sequence>
<organism evidence="9 10">
    <name type="scientific">Billgrantia bachuensis</name>
    <dbReference type="NCBI Taxonomy" id="2717286"/>
    <lineage>
        <taxon>Bacteria</taxon>
        <taxon>Pseudomonadati</taxon>
        <taxon>Pseudomonadota</taxon>
        <taxon>Gammaproteobacteria</taxon>
        <taxon>Oceanospirillales</taxon>
        <taxon>Halomonadaceae</taxon>
        <taxon>Billgrantia</taxon>
    </lineage>
</organism>
<evidence type="ECO:0000259" key="6">
    <source>
        <dbReference type="Pfam" id="PF01368"/>
    </source>
</evidence>
<feature type="domain" description="RecJ OB" evidence="8">
    <location>
        <begin position="488"/>
        <end position="594"/>
    </location>
</feature>
<evidence type="ECO:0000256" key="5">
    <source>
        <dbReference type="ARBA" id="ARBA00022839"/>
    </source>
</evidence>
<dbReference type="InterPro" id="IPR001667">
    <property type="entry name" value="DDH_dom"/>
</dbReference>
<dbReference type="SUPFAM" id="SSF64182">
    <property type="entry name" value="DHH phosphoesterases"/>
    <property type="match status" value="1"/>
</dbReference>
<dbReference type="InterPro" id="IPR038763">
    <property type="entry name" value="DHH_sf"/>
</dbReference>
<feature type="domain" description="DHHA1" evidence="7">
    <location>
        <begin position="374"/>
        <end position="474"/>
    </location>
</feature>